<evidence type="ECO:0000313" key="3">
    <source>
        <dbReference type="Proteomes" id="UP000886653"/>
    </source>
</evidence>
<comment type="caution">
    <text evidence="2">The sequence shown here is derived from an EMBL/GenBank/DDBJ whole genome shotgun (WGS) entry which is preliminary data.</text>
</comment>
<evidence type="ECO:0000313" key="2">
    <source>
        <dbReference type="EMBL" id="KAG0149711.1"/>
    </source>
</evidence>
<feature type="region of interest" description="Disordered" evidence="1">
    <location>
        <begin position="48"/>
        <end position="70"/>
    </location>
</feature>
<gene>
    <name evidence="2" type="ORF">CROQUDRAFT_88797</name>
</gene>
<reference evidence="2" key="1">
    <citation type="submission" date="2013-11" db="EMBL/GenBank/DDBJ databases">
        <title>Genome sequence of the fusiform rust pathogen reveals effectors for host alternation and coevolution with pine.</title>
        <authorList>
            <consortium name="DOE Joint Genome Institute"/>
            <person name="Smith K."/>
            <person name="Pendleton A."/>
            <person name="Kubisiak T."/>
            <person name="Anderson C."/>
            <person name="Salamov A."/>
            <person name="Aerts A."/>
            <person name="Riley R."/>
            <person name="Clum A."/>
            <person name="Lindquist E."/>
            <person name="Ence D."/>
            <person name="Campbell M."/>
            <person name="Kronenberg Z."/>
            <person name="Feau N."/>
            <person name="Dhillon B."/>
            <person name="Hamelin R."/>
            <person name="Burleigh J."/>
            <person name="Smith J."/>
            <person name="Yandell M."/>
            <person name="Nelson C."/>
            <person name="Grigoriev I."/>
            <person name="Davis J."/>
        </authorList>
    </citation>
    <scope>NUCLEOTIDE SEQUENCE</scope>
    <source>
        <strain evidence="2">G11</strain>
    </source>
</reference>
<protein>
    <submittedName>
        <fullName evidence="2">Uncharacterized protein</fullName>
    </submittedName>
</protein>
<name>A0A9P6NM90_9BASI</name>
<proteinExistence type="predicted"/>
<feature type="compositionally biased region" description="Polar residues" evidence="1">
    <location>
        <begin position="53"/>
        <end position="63"/>
    </location>
</feature>
<organism evidence="2 3">
    <name type="scientific">Cronartium quercuum f. sp. fusiforme G11</name>
    <dbReference type="NCBI Taxonomy" id="708437"/>
    <lineage>
        <taxon>Eukaryota</taxon>
        <taxon>Fungi</taxon>
        <taxon>Dikarya</taxon>
        <taxon>Basidiomycota</taxon>
        <taxon>Pucciniomycotina</taxon>
        <taxon>Pucciniomycetes</taxon>
        <taxon>Pucciniales</taxon>
        <taxon>Coleosporiaceae</taxon>
        <taxon>Cronartium</taxon>
    </lineage>
</organism>
<accession>A0A9P6NM90</accession>
<dbReference type="EMBL" id="MU167225">
    <property type="protein sequence ID" value="KAG0149711.1"/>
    <property type="molecule type" value="Genomic_DNA"/>
</dbReference>
<sequence length="70" mass="7755">MTSDKAHMAGYIIGRKRKPGRTMYPLDTQATMPNSLNHISSHLSLSAGDVNRLNPTTRQPSRSDQFEGVL</sequence>
<evidence type="ECO:0000256" key="1">
    <source>
        <dbReference type="SAM" id="MobiDB-lite"/>
    </source>
</evidence>
<dbReference type="Proteomes" id="UP000886653">
    <property type="component" value="Unassembled WGS sequence"/>
</dbReference>
<keyword evidence="3" id="KW-1185">Reference proteome</keyword>
<dbReference type="AlphaFoldDB" id="A0A9P6NM90"/>